<dbReference type="AlphaFoldDB" id="A0A7R8WAU8"/>
<feature type="compositionally biased region" description="Low complexity" evidence="11">
    <location>
        <begin position="244"/>
        <end position="254"/>
    </location>
</feature>
<evidence type="ECO:0000256" key="5">
    <source>
        <dbReference type="ARBA" id="ARBA00023015"/>
    </source>
</evidence>
<dbReference type="SUPFAM" id="SSF48508">
    <property type="entry name" value="Nuclear receptor ligand-binding domain"/>
    <property type="match status" value="1"/>
</dbReference>
<keyword evidence="10" id="KW-0175">Coiled coil</keyword>
<dbReference type="GO" id="GO:0000978">
    <property type="term" value="F:RNA polymerase II cis-regulatory region sequence-specific DNA binding"/>
    <property type="evidence" value="ECO:0007669"/>
    <property type="project" value="TreeGrafter"/>
</dbReference>
<evidence type="ECO:0000256" key="4">
    <source>
        <dbReference type="ARBA" id="ARBA00022833"/>
    </source>
</evidence>
<keyword evidence="12" id="KW-0812">Transmembrane</keyword>
<keyword evidence="8" id="KW-0675">Receptor</keyword>
<dbReference type="PROSITE" id="PS51030">
    <property type="entry name" value="NUCLEAR_REC_DBD_2"/>
    <property type="match status" value="1"/>
</dbReference>
<feature type="compositionally biased region" description="Acidic residues" evidence="11">
    <location>
        <begin position="1027"/>
        <end position="1045"/>
    </location>
</feature>
<feature type="compositionally biased region" description="Basic and acidic residues" evidence="11">
    <location>
        <begin position="1062"/>
        <end position="1075"/>
    </location>
</feature>
<feature type="region of interest" description="Disordered" evidence="11">
    <location>
        <begin position="112"/>
        <end position="157"/>
    </location>
</feature>
<keyword evidence="6" id="KW-0238">DNA-binding</keyword>
<evidence type="ECO:0000256" key="8">
    <source>
        <dbReference type="ARBA" id="ARBA00023170"/>
    </source>
</evidence>
<accession>A0A7R8WAU8</accession>
<evidence type="ECO:0000256" key="7">
    <source>
        <dbReference type="ARBA" id="ARBA00023163"/>
    </source>
</evidence>
<name>A0A7R8WAU8_9CRUS</name>
<feature type="region of interest" description="Disordered" evidence="11">
    <location>
        <begin position="999"/>
        <end position="1152"/>
    </location>
</feature>
<feature type="compositionally biased region" description="Basic and acidic residues" evidence="11">
    <location>
        <begin position="112"/>
        <end position="124"/>
    </location>
</feature>
<evidence type="ECO:0000256" key="10">
    <source>
        <dbReference type="SAM" id="Coils"/>
    </source>
</evidence>
<dbReference type="FunFam" id="3.30.50.10:FF:000042">
    <property type="entry name" value="Nuclear hormone receptor HR96"/>
    <property type="match status" value="1"/>
</dbReference>
<feature type="region of interest" description="Disordered" evidence="11">
    <location>
        <begin position="178"/>
        <end position="203"/>
    </location>
</feature>
<keyword evidence="12" id="KW-0472">Membrane</keyword>
<reference evidence="13" key="1">
    <citation type="submission" date="2020-11" db="EMBL/GenBank/DDBJ databases">
        <authorList>
            <person name="Tran Van P."/>
        </authorList>
    </citation>
    <scope>NUCLEOTIDE SEQUENCE</scope>
</reference>
<dbReference type="OrthoDB" id="6352325at2759"/>
<dbReference type="GO" id="GO:0030154">
    <property type="term" value="P:cell differentiation"/>
    <property type="evidence" value="ECO:0007669"/>
    <property type="project" value="TreeGrafter"/>
</dbReference>
<keyword evidence="4" id="KW-0862">Zinc</keyword>
<dbReference type="PANTHER" id="PTHR24082">
    <property type="entry name" value="NUCLEAR HORMONE RECEPTOR"/>
    <property type="match status" value="1"/>
</dbReference>
<dbReference type="Pfam" id="PF00105">
    <property type="entry name" value="zf-C4"/>
    <property type="match status" value="1"/>
</dbReference>
<evidence type="ECO:0000256" key="6">
    <source>
        <dbReference type="ARBA" id="ARBA00023125"/>
    </source>
</evidence>
<dbReference type="Pfam" id="PF00104">
    <property type="entry name" value="Hormone_recep"/>
    <property type="match status" value="1"/>
</dbReference>
<feature type="compositionally biased region" description="Low complexity" evidence="11">
    <location>
        <begin position="133"/>
        <end position="157"/>
    </location>
</feature>
<evidence type="ECO:0000256" key="11">
    <source>
        <dbReference type="SAM" id="MobiDB-lite"/>
    </source>
</evidence>
<sequence>MSSESHFFCSQLILSMEVMDEAQTGGDIKGDASSKKCVVCGDKALGYNFNAVTCESCKAFFRRNALKQKAFTCPFENNCKVDTVTRRFCQKCRLRKCEAVGMRKDWIMTEEDKKKKREKIEENKRKKAKEPFLSSQSSQPASPALSSPSPHVHSQPQPAHHVLFPTVEVSDKPKARVIAMPQTPPPQPPVCVKSEKGSSDELDGLLPQKRMKRTISEGKKYKVYLGPSYPVPSFHLPPQRATSRRSMPSSTCSSNAFRPTGINNSAAQNRDVYGVEAPVGESIRHPVDVPPGNTVSSLLSPQPLRGICGGLSPKTFFGLARVYEPHCIQDEVDEGGPPKADCTLHLGLDKNCSLDEIQDPLDSVNDVLKTAICAEFRTYSLTQSQSRELNASEKLRLIELVTANEAMSTPIDGDGFPHGSGPPADPTLNHVINLTDIAIRRIIKMYKRINAFRNLCQRDQVSLLKGGCTQLMLLRAVMSFDPDNNSWRIPYSKLVNLLPVDVLKSAGDNLYEEHQRFLQSFTPEWRSDENIMLILGAIVLFTPSRPNVTHPEIIKWEQDSYYYLLRRYLESILPDCEAKVQYLQLIHRIQELHYLNEKHVRVYLEANPKEVEPLLIEIFDLKRCAVVDCKGNMWVLFCVLVPCAIVAEPVTFESVPERAVEDGREQYRKLQQETKRGSSYSPCWIDALRDLEASCSDLSDPDVLGRLAIGFSNCFFLQSGMNPLSCEKDQPIRKCLANIEDRQYQTYLSYFTHSQNMCHFIKSHQWRQDTEDTITRLSVTSVEVSNGLQEALLLQETISSKMHDTKHELLARQAEALEGLERIHQSRGELEGAIKSSMLSFQEFKTSTEEQRNLLFTVFERITEIQAFILTQTSTLSTLCFYATALFFGYALTSMNRTSSARFWVFILFILSAALERLVCAVSIHSTDNIALDVQQMSDLLSARVWYLRYLTLGFAVLLVLWIGYRFEDLNMVNNELLRRLQNQNEQIMKSLGHARKEDFSWSDDDSESTDLSGSDSSFIPNVTMLQEDDNDDSISDDSAVEEDLGVLSPAETAGSWNHTVPMEREEKDEIEDKLTPLAPIATQRKRVQRSRSREPSPSIRRRSRNPSTESNASSFFSPPTSESRIGGYSLRPRLSPKKSSNSALANESPESFAKAISRLQKASSFQSKAFRQVLAHQKSEAELSGSSNPIFSSDDEGDPK</sequence>
<evidence type="ECO:0000256" key="2">
    <source>
        <dbReference type="ARBA" id="ARBA00022723"/>
    </source>
</evidence>
<dbReference type="PRINTS" id="PR00398">
    <property type="entry name" value="STRDHORMONER"/>
</dbReference>
<keyword evidence="7" id="KW-0804">Transcription</keyword>
<dbReference type="GO" id="GO:0004879">
    <property type="term" value="F:nuclear receptor activity"/>
    <property type="evidence" value="ECO:0007669"/>
    <property type="project" value="TreeGrafter"/>
</dbReference>
<dbReference type="PROSITE" id="PS00031">
    <property type="entry name" value="NUCLEAR_REC_DBD_1"/>
    <property type="match status" value="1"/>
</dbReference>
<comment type="subcellular location">
    <subcellularLocation>
        <location evidence="1">Nucleus</location>
    </subcellularLocation>
</comment>
<gene>
    <name evidence="13" type="ORF">CTOB1V02_LOCUS4905</name>
</gene>
<feature type="compositionally biased region" description="Polar residues" evidence="11">
    <location>
        <begin position="255"/>
        <end position="264"/>
    </location>
</feature>
<feature type="compositionally biased region" description="Polar residues" evidence="11">
    <location>
        <begin position="1109"/>
        <end position="1124"/>
    </location>
</feature>
<dbReference type="InterPro" id="IPR013088">
    <property type="entry name" value="Znf_NHR/GATA"/>
</dbReference>
<dbReference type="PROSITE" id="PS51843">
    <property type="entry name" value="NR_LBD"/>
    <property type="match status" value="1"/>
</dbReference>
<keyword evidence="9" id="KW-0539">Nucleus</keyword>
<dbReference type="PANTHER" id="PTHR24082:SF283">
    <property type="entry name" value="NUCLEAR HORMONE RECEPTOR HR96"/>
    <property type="match status" value="1"/>
</dbReference>
<dbReference type="EMBL" id="OB660998">
    <property type="protein sequence ID" value="CAD7226994.1"/>
    <property type="molecule type" value="Genomic_DNA"/>
</dbReference>
<feature type="transmembrane region" description="Helical" evidence="12">
    <location>
        <begin position="903"/>
        <end position="926"/>
    </location>
</feature>
<dbReference type="GO" id="GO:0045944">
    <property type="term" value="P:positive regulation of transcription by RNA polymerase II"/>
    <property type="evidence" value="ECO:0007669"/>
    <property type="project" value="TreeGrafter"/>
</dbReference>
<proteinExistence type="predicted"/>
<dbReference type="GO" id="GO:0006950">
    <property type="term" value="P:response to stress"/>
    <property type="evidence" value="ECO:0007669"/>
    <property type="project" value="UniProtKB-ARBA"/>
</dbReference>
<evidence type="ECO:0000313" key="13">
    <source>
        <dbReference type="EMBL" id="CAD7226994.1"/>
    </source>
</evidence>
<dbReference type="GO" id="GO:0000122">
    <property type="term" value="P:negative regulation of transcription by RNA polymerase II"/>
    <property type="evidence" value="ECO:0007669"/>
    <property type="project" value="TreeGrafter"/>
</dbReference>
<feature type="transmembrane region" description="Helical" evidence="12">
    <location>
        <begin position="867"/>
        <end position="891"/>
    </location>
</feature>
<keyword evidence="2" id="KW-0479">Metal-binding</keyword>
<dbReference type="GO" id="GO:0005634">
    <property type="term" value="C:nucleus"/>
    <property type="evidence" value="ECO:0007669"/>
    <property type="project" value="UniProtKB-SubCell"/>
</dbReference>
<dbReference type="CDD" id="cd06929">
    <property type="entry name" value="NR_LBD_F1"/>
    <property type="match status" value="1"/>
</dbReference>
<dbReference type="SMART" id="SM00430">
    <property type="entry name" value="HOLI"/>
    <property type="match status" value="1"/>
</dbReference>
<evidence type="ECO:0000256" key="9">
    <source>
        <dbReference type="ARBA" id="ARBA00023242"/>
    </source>
</evidence>
<dbReference type="InterPro" id="IPR050234">
    <property type="entry name" value="Nuclear_hormone_rcpt_NR1"/>
</dbReference>
<feature type="region of interest" description="Disordered" evidence="11">
    <location>
        <begin position="238"/>
        <end position="264"/>
    </location>
</feature>
<evidence type="ECO:0000256" key="12">
    <source>
        <dbReference type="SAM" id="Phobius"/>
    </source>
</evidence>
<keyword evidence="12" id="KW-1133">Transmembrane helix</keyword>
<dbReference type="SMART" id="SM00399">
    <property type="entry name" value="ZnF_C4"/>
    <property type="match status" value="1"/>
</dbReference>
<dbReference type="PRINTS" id="PR00047">
    <property type="entry name" value="STROIDFINGER"/>
</dbReference>
<evidence type="ECO:0000256" key="1">
    <source>
        <dbReference type="ARBA" id="ARBA00004123"/>
    </source>
</evidence>
<dbReference type="Gene3D" id="1.10.565.10">
    <property type="entry name" value="Retinoid X Receptor"/>
    <property type="match status" value="1"/>
</dbReference>
<evidence type="ECO:0000256" key="3">
    <source>
        <dbReference type="ARBA" id="ARBA00022771"/>
    </source>
</evidence>
<dbReference type="InterPro" id="IPR001723">
    <property type="entry name" value="Nuclear_hrmn_rcpt"/>
</dbReference>
<feature type="coiled-coil region" evidence="10">
    <location>
        <begin position="967"/>
        <end position="998"/>
    </location>
</feature>
<dbReference type="GO" id="GO:0008270">
    <property type="term" value="F:zinc ion binding"/>
    <property type="evidence" value="ECO:0007669"/>
    <property type="project" value="UniProtKB-KW"/>
</dbReference>
<dbReference type="FunFam" id="1.10.565.10:FF:000035">
    <property type="entry name" value="Nuclear hormone receptor HR96"/>
    <property type="match status" value="1"/>
</dbReference>
<dbReference type="InterPro" id="IPR035500">
    <property type="entry name" value="NHR-like_dom_sf"/>
</dbReference>
<dbReference type="Gene3D" id="3.30.50.10">
    <property type="entry name" value="Erythroid Transcription Factor GATA-1, subunit A"/>
    <property type="match status" value="1"/>
</dbReference>
<protein>
    <submittedName>
        <fullName evidence="13">Uncharacterized protein</fullName>
    </submittedName>
</protein>
<keyword evidence="5" id="KW-0805">Transcription regulation</keyword>
<organism evidence="13">
    <name type="scientific">Cyprideis torosa</name>
    <dbReference type="NCBI Taxonomy" id="163714"/>
    <lineage>
        <taxon>Eukaryota</taxon>
        <taxon>Metazoa</taxon>
        <taxon>Ecdysozoa</taxon>
        <taxon>Arthropoda</taxon>
        <taxon>Crustacea</taxon>
        <taxon>Oligostraca</taxon>
        <taxon>Ostracoda</taxon>
        <taxon>Podocopa</taxon>
        <taxon>Podocopida</taxon>
        <taxon>Cytherocopina</taxon>
        <taxon>Cytheroidea</taxon>
        <taxon>Cytherideidae</taxon>
        <taxon>Cyprideis</taxon>
    </lineage>
</organism>
<feature type="region of interest" description="Disordered" evidence="11">
    <location>
        <begin position="1175"/>
        <end position="1201"/>
    </location>
</feature>
<feature type="transmembrane region" description="Helical" evidence="12">
    <location>
        <begin position="946"/>
        <end position="965"/>
    </location>
</feature>
<dbReference type="InterPro" id="IPR000536">
    <property type="entry name" value="Nucl_hrmn_rcpt_lig-bd"/>
</dbReference>
<dbReference type="InterPro" id="IPR001628">
    <property type="entry name" value="Znf_hrmn_rcpt"/>
</dbReference>
<dbReference type="SUPFAM" id="SSF57716">
    <property type="entry name" value="Glucocorticoid receptor-like (DNA-binding domain)"/>
    <property type="match status" value="1"/>
</dbReference>
<feature type="compositionally biased region" description="Polar residues" evidence="11">
    <location>
        <begin position="1138"/>
        <end position="1150"/>
    </location>
</feature>
<keyword evidence="3" id="KW-0863">Zinc-finger</keyword>